<sequence>MNEFQQYYGQQLAPQQLGGLAPQGFFGGLLGAPLGGLIGRGIGGLFGNSRLGNQIGQAAGGIGGAFLPFSVDPVTAAYAQQAQQQQQLQQLQQAQLAPQGWFGNIIKSVAQPLGGAIGGAFGNAGLGNTIGGIASQLGGMLPFAADPLQQAYAQQAAQVQQLQQLQAQGLAPQGWFGNIIKSVGRPLGGMIGGAFGHAGLGNTIGGIASQLGGMLPFSVDPAEQAAALQDVQLQSQGLVPQGYFGNLLRHRANTGIISPPIFSNPIGSPGIGYSSPGIANMLPFAADPVSQAYAQQAQDAQLQQLQGLAPQGWFGNLIKNVAQPLGGAIGGAFGNAGLGNTIGGIASQLGGMLPFAVDPVTAAYAQQQAQLAQLAQQANAGNNALYGGQTLH</sequence>
<protein>
    <submittedName>
        <fullName evidence="1">Uncharacterized protein</fullName>
    </submittedName>
</protein>
<dbReference type="EMBL" id="WHUF01000002">
    <property type="protein sequence ID" value="MQA19609.1"/>
    <property type="molecule type" value="Genomic_DNA"/>
</dbReference>
<reference evidence="1 2" key="1">
    <citation type="submission" date="2019-10" db="EMBL/GenBank/DDBJ databases">
        <title>Two novel species isolated from a subtropical stream in China.</title>
        <authorList>
            <person name="Lu H."/>
        </authorList>
    </citation>
    <scope>NUCLEOTIDE SEQUENCE [LARGE SCALE GENOMIC DNA]</scope>
    <source>
        <strain evidence="1 2">FT103W</strain>
    </source>
</reference>
<name>A0A843S604_9BURK</name>
<evidence type="ECO:0000313" key="2">
    <source>
        <dbReference type="Proteomes" id="UP000444318"/>
    </source>
</evidence>
<dbReference type="PANTHER" id="PTHR46007:SF11">
    <property type="entry name" value="MEDIATOR OF RNA POLYMERASE II TRANSCRIPTION SUBUNIT 12"/>
    <property type="match status" value="1"/>
</dbReference>
<organism evidence="1 2">
    <name type="scientific">Rugamonas rivuli</name>
    <dbReference type="NCBI Taxonomy" id="2743358"/>
    <lineage>
        <taxon>Bacteria</taxon>
        <taxon>Pseudomonadati</taxon>
        <taxon>Pseudomonadota</taxon>
        <taxon>Betaproteobacteria</taxon>
        <taxon>Burkholderiales</taxon>
        <taxon>Oxalobacteraceae</taxon>
        <taxon>Telluria group</taxon>
        <taxon>Rugamonas</taxon>
    </lineage>
</organism>
<accession>A0A843S604</accession>
<proteinExistence type="predicted"/>
<dbReference type="RefSeq" id="WP_152803461.1">
    <property type="nucleotide sequence ID" value="NZ_WHUF01000002.1"/>
</dbReference>
<dbReference type="AlphaFoldDB" id="A0A843S604"/>
<gene>
    <name evidence="1" type="ORF">GEV01_08815</name>
</gene>
<comment type="caution">
    <text evidence="1">The sequence shown here is derived from an EMBL/GenBank/DDBJ whole genome shotgun (WGS) entry which is preliminary data.</text>
</comment>
<dbReference type="PANTHER" id="PTHR46007">
    <property type="entry name" value="MEDIATOR OF RNA POLYMERASE II TRANSCRIPTION SUBUNIT 12"/>
    <property type="match status" value="1"/>
</dbReference>
<evidence type="ECO:0000313" key="1">
    <source>
        <dbReference type="EMBL" id="MQA19609.1"/>
    </source>
</evidence>
<keyword evidence="2" id="KW-1185">Reference proteome</keyword>
<dbReference type="InterPro" id="IPR051647">
    <property type="entry name" value="Mediator_comp_sub12"/>
</dbReference>
<dbReference type="Proteomes" id="UP000444318">
    <property type="component" value="Unassembled WGS sequence"/>
</dbReference>
<dbReference type="GO" id="GO:0045944">
    <property type="term" value="P:positive regulation of transcription by RNA polymerase II"/>
    <property type="evidence" value="ECO:0007669"/>
    <property type="project" value="TreeGrafter"/>
</dbReference>